<proteinExistence type="inferred from homology"/>
<organism evidence="6 7">
    <name type="scientific">Novymonas esmeraldas</name>
    <dbReference type="NCBI Taxonomy" id="1808958"/>
    <lineage>
        <taxon>Eukaryota</taxon>
        <taxon>Discoba</taxon>
        <taxon>Euglenozoa</taxon>
        <taxon>Kinetoplastea</taxon>
        <taxon>Metakinetoplastina</taxon>
        <taxon>Trypanosomatida</taxon>
        <taxon>Trypanosomatidae</taxon>
        <taxon>Novymonas</taxon>
    </lineage>
</organism>
<evidence type="ECO:0000256" key="2">
    <source>
        <dbReference type="ARBA" id="ARBA00022670"/>
    </source>
</evidence>
<dbReference type="PANTHER" id="PTHR20842:SF0">
    <property type="entry name" value="ALPHA-ASPARTYL DIPEPTIDASE"/>
    <property type="match status" value="1"/>
</dbReference>
<evidence type="ECO:0000313" key="7">
    <source>
        <dbReference type="Proteomes" id="UP001430356"/>
    </source>
</evidence>
<keyword evidence="4" id="KW-0720">Serine protease</keyword>
<dbReference type="EMBL" id="JAECZO010000048">
    <property type="protein sequence ID" value="KAK7195137.1"/>
    <property type="molecule type" value="Genomic_DNA"/>
</dbReference>
<evidence type="ECO:0000313" key="6">
    <source>
        <dbReference type="EMBL" id="KAK7195137.1"/>
    </source>
</evidence>
<dbReference type="SUPFAM" id="SSF52317">
    <property type="entry name" value="Class I glutamine amidotransferase-like"/>
    <property type="match status" value="1"/>
</dbReference>
<keyword evidence="3" id="KW-0378">Hydrolase</keyword>
<comment type="caution">
    <text evidence="6">The sequence shown here is derived from an EMBL/GenBank/DDBJ whole genome shotgun (WGS) entry which is preliminary data.</text>
</comment>
<evidence type="ECO:0000256" key="5">
    <source>
        <dbReference type="SAM" id="MobiDB-lite"/>
    </source>
</evidence>
<dbReference type="GO" id="GO:0008236">
    <property type="term" value="F:serine-type peptidase activity"/>
    <property type="evidence" value="ECO:0007669"/>
    <property type="project" value="UniProtKB-KW"/>
</dbReference>
<accession>A0AAW0EM68</accession>
<feature type="compositionally biased region" description="Basic and acidic residues" evidence="5">
    <location>
        <begin position="418"/>
        <end position="435"/>
    </location>
</feature>
<keyword evidence="2" id="KW-0645">Protease</keyword>
<dbReference type="Gene3D" id="3.40.50.880">
    <property type="match status" value="1"/>
</dbReference>
<dbReference type="PANTHER" id="PTHR20842">
    <property type="entry name" value="PROTEASE S51 ALPHA-ASPARTYL DIPEPTIDASE"/>
    <property type="match status" value="1"/>
</dbReference>
<dbReference type="InterPro" id="IPR005320">
    <property type="entry name" value="Peptidase_S51"/>
</dbReference>
<dbReference type="Pfam" id="PF03575">
    <property type="entry name" value="Peptidase_S51"/>
    <property type="match status" value="1"/>
</dbReference>
<feature type="region of interest" description="Disordered" evidence="5">
    <location>
        <begin position="417"/>
        <end position="456"/>
    </location>
</feature>
<keyword evidence="7" id="KW-1185">Reference proteome</keyword>
<gene>
    <name evidence="6" type="ORF">NESM_000437400</name>
</gene>
<evidence type="ECO:0000256" key="4">
    <source>
        <dbReference type="ARBA" id="ARBA00022825"/>
    </source>
</evidence>
<comment type="similarity">
    <text evidence="1">Belongs to the peptidase S51 family.</text>
</comment>
<reference evidence="6 7" key="1">
    <citation type="journal article" date="2021" name="MBio">
        <title>A New Model Trypanosomatid, Novymonas esmeraldas: Genomic Perception of Its 'Candidatus Pandoraea novymonadis' Endosymbiont.</title>
        <authorList>
            <person name="Zakharova A."/>
            <person name="Saura A."/>
            <person name="Butenko A."/>
            <person name="Podesvova L."/>
            <person name="Warmusova S."/>
            <person name="Kostygov A.Y."/>
            <person name="Nenarokova A."/>
            <person name="Lukes J."/>
            <person name="Opperdoes F.R."/>
            <person name="Yurchenko V."/>
        </authorList>
    </citation>
    <scope>NUCLEOTIDE SEQUENCE [LARGE SCALE GENOMIC DNA]</scope>
    <source>
        <strain evidence="6 7">E262AT.01</strain>
    </source>
</reference>
<dbReference type="GO" id="GO:0006508">
    <property type="term" value="P:proteolysis"/>
    <property type="evidence" value="ECO:0007669"/>
    <property type="project" value="UniProtKB-KW"/>
</dbReference>
<dbReference type="InterPro" id="IPR029062">
    <property type="entry name" value="Class_I_gatase-like"/>
</dbReference>
<protein>
    <submittedName>
        <fullName evidence="6">Peptidase family S51</fullName>
    </submittedName>
</protein>
<dbReference type="AlphaFoldDB" id="A0AAW0EM68"/>
<evidence type="ECO:0000256" key="1">
    <source>
        <dbReference type="ARBA" id="ARBA00006534"/>
    </source>
</evidence>
<name>A0AAW0EM68_9TRYP</name>
<sequence>MEHIRAVLGGSGADAFNEDAVVERLLGLVPAARTDRGRQIQVAYLGTATYDLLEPQAKQTGGLARRGCHVRAIQVSDPALAQLPAGDAAYLREEADIIIVSGGNTLYAVERWERLGLDALLRDLAGRRGAGEREVVLAGGSAGAICWFTAGHSRSADPATFRTAMLAKAAAAEESVASETPATTEAPKEEGTWSYIRVHGLDVLPGLLCPHYDVAQGDRAVRREEDFAAMMLRHPTERGIALDHWATLVLPGDGSYEVLAVPGHTRHSGAGEPEGQASAPGLFVLEVDGDGALQRRRADGTGSLAQLLRPVNEKEKKDLCPPHAETNAHHLFPFVVVVVRGDTRTSRDRRTHTHTHTAHMPAPQLLHVPFPLSFSAREDAQKKKVGEVGYRSQYLPHAKRSLYHLSYIPDAASLSAKTHLEKPQRPSESNQRRDTPAIARPPLPANCATKSGAHFPKWTASTSTRDRIITTARSTPNFSHSYYHIFSAI</sequence>
<dbReference type="Proteomes" id="UP001430356">
    <property type="component" value="Unassembled WGS sequence"/>
</dbReference>
<evidence type="ECO:0000256" key="3">
    <source>
        <dbReference type="ARBA" id="ARBA00022801"/>
    </source>
</evidence>